<reference evidence="1" key="1">
    <citation type="submission" date="2024-03" db="EMBL/GenBank/DDBJ databases">
        <title>Novel Streptomyces species of biotechnological and ecological value are a feature of Machair soil.</title>
        <authorList>
            <person name="Prole J.R."/>
            <person name="Goodfellow M."/>
            <person name="Allenby N."/>
            <person name="Ward A.C."/>
        </authorList>
    </citation>
    <scope>NUCLEOTIDE SEQUENCE</scope>
    <source>
        <strain evidence="1">MS2.AVA.5</strain>
    </source>
</reference>
<evidence type="ECO:0000313" key="2">
    <source>
        <dbReference type="Proteomes" id="UP001377168"/>
    </source>
</evidence>
<dbReference type="Proteomes" id="UP001377168">
    <property type="component" value="Unassembled WGS sequence"/>
</dbReference>
<keyword evidence="2" id="KW-1185">Reference proteome</keyword>
<proteinExistence type="predicted"/>
<organism evidence="1 2">
    <name type="scientific">Streptomyces achmelvichensis</name>
    <dbReference type="NCBI Taxonomy" id="3134111"/>
    <lineage>
        <taxon>Bacteria</taxon>
        <taxon>Bacillati</taxon>
        <taxon>Actinomycetota</taxon>
        <taxon>Actinomycetes</taxon>
        <taxon>Kitasatosporales</taxon>
        <taxon>Streptomycetaceae</taxon>
        <taxon>Streptomyces</taxon>
    </lineage>
</organism>
<evidence type="ECO:0000313" key="1">
    <source>
        <dbReference type="EMBL" id="MEJ8631928.1"/>
    </source>
</evidence>
<sequence>MSPASLTGVPVTPAALLDRIFDDQRGYPGKHHLNRLVDVRHNVVNVTSPPSVTAEWVTAPNVLPSPVRHFDAVSR</sequence>
<comment type="caution">
    <text evidence="1">The sequence shown here is derived from an EMBL/GenBank/DDBJ whole genome shotgun (WGS) entry which is preliminary data.</text>
</comment>
<protein>
    <submittedName>
        <fullName evidence="1">Uncharacterized protein</fullName>
    </submittedName>
</protein>
<name>A0ACC6PKF9_9ACTN</name>
<accession>A0ACC6PKF9</accession>
<gene>
    <name evidence="1" type="ORF">WKI67_00195</name>
</gene>
<dbReference type="EMBL" id="JBBKAJ010000001">
    <property type="protein sequence ID" value="MEJ8631928.1"/>
    <property type="molecule type" value="Genomic_DNA"/>
</dbReference>